<accession>A0A0H5SDK1</accession>
<evidence type="ECO:0000313" key="3">
    <source>
        <dbReference type="Proteomes" id="UP000236497"/>
    </source>
</evidence>
<dbReference type="RefSeq" id="WP_103201661.1">
    <property type="nucleotide sequence ID" value="NZ_CVTD020000008.1"/>
</dbReference>
<dbReference type="CDD" id="cd01948">
    <property type="entry name" value="EAL"/>
    <property type="match status" value="1"/>
</dbReference>
<dbReference type="GO" id="GO:0071111">
    <property type="term" value="F:cyclic-guanylate-specific phosphodiesterase activity"/>
    <property type="evidence" value="ECO:0007669"/>
    <property type="project" value="InterPro"/>
</dbReference>
<dbReference type="Gene3D" id="3.20.20.450">
    <property type="entry name" value="EAL domain"/>
    <property type="match status" value="1"/>
</dbReference>
<protein>
    <recommendedName>
        <fullName evidence="1">EAL domain-containing protein</fullName>
    </recommendedName>
</protein>
<evidence type="ECO:0000313" key="2">
    <source>
        <dbReference type="EMBL" id="CRZ33484.1"/>
    </source>
</evidence>
<organism evidence="2 3">
    <name type="scientific">Herbinix hemicellulosilytica</name>
    <dbReference type="NCBI Taxonomy" id="1564487"/>
    <lineage>
        <taxon>Bacteria</taxon>
        <taxon>Bacillati</taxon>
        <taxon>Bacillota</taxon>
        <taxon>Clostridia</taxon>
        <taxon>Lachnospirales</taxon>
        <taxon>Lachnospiraceae</taxon>
        <taxon>Herbinix</taxon>
    </lineage>
</organism>
<dbReference type="InterPro" id="IPR035919">
    <property type="entry name" value="EAL_sf"/>
</dbReference>
<name>A0A0H5SDK1_HERHM</name>
<gene>
    <name evidence="2" type="ORF">HHT355_0272</name>
</gene>
<dbReference type="PANTHER" id="PTHR33121">
    <property type="entry name" value="CYCLIC DI-GMP PHOSPHODIESTERASE PDEF"/>
    <property type="match status" value="1"/>
</dbReference>
<keyword evidence="3" id="KW-1185">Reference proteome</keyword>
<dbReference type="SMART" id="SM00052">
    <property type="entry name" value="EAL"/>
    <property type="match status" value="1"/>
</dbReference>
<dbReference type="Pfam" id="PF00563">
    <property type="entry name" value="EAL"/>
    <property type="match status" value="1"/>
</dbReference>
<dbReference type="PANTHER" id="PTHR33121:SF70">
    <property type="entry name" value="SIGNALING PROTEIN YKOW"/>
    <property type="match status" value="1"/>
</dbReference>
<feature type="domain" description="EAL" evidence="1">
    <location>
        <begin position="34"/>
        <end position="289"/>
    </location>
</feature>
<dbReference type="AlphaFoldDB" id="A0A0H5SDK1"/>
<sequence>MEKTTKSERYHDYMNVLSVSGLYKKRYKNVSYRRSDILKKIIKAIKNDEFTLFYQPEYDLETGKVIGVEALVRWISPDSNTIIPPDVFIPVAEKTGLIFELDRMVIRKALNQKMIWESNGLGHIELSINLSSKTIESEENFRCIEEIIKSINVDYNTVIFEITETMVITNIDLTMERLNRLREYGIRFALDDFGTGYSSLIHLVKLPIDIIKIDKTFIKSIPNGNEETAITKNILAMAHDLNFKVVAEGIETEKQLEYLQINSCEGGQGFLLCVPLPSDKVVDIIRGSA</sequence>
<dbReference type="InterPro" id="IPR001633">
    <property type="entry name" value="EAL_dom"/>
</dbReference>
<dbReference type="EMBL" id="CVTD020000008">
    <property type="protein sequence ID" value="CRZ33484.1"/>
    <property type="molecule type" value="Genomic_DNA"/>
</dbReference>
<dbReference type="SUPFAM" id="SSF141868">
    <property type="entry name" value="EAL domain-like"/>
    <property type="match status" value="1"/>
</dbReference>
<reference evidence="2 3" key="1">
    <citation type="submission" date="2015-06" db="EMBL/GenBank/DDBJ databases">
        <authorList>
            <person name="Wibberg Daniel"/>
        </authorList>
    </citation>
    <scope>NUCLEOTIDE SEQUENCE [LARGE SCALE GENOMIC DNA]</scope>
    <source>
        <strain evidence="2 3">T3/55T</strain>
    </source>
</reference>
<evidence type="ECO:0000259" key="1">
    <source>
        <dbReference type="PROSITE" id="PS50883"/>
    </source>
</evidence>
<dbReference type="InterPro" id="IPR050706">
    <property type="entry name" value="Cyclic-di-GMP_PDE-like"/>
</dbReference>
<dbReference type="PROSITE" id="PS50883">
    <property type="entry name" value="EAL"/>
    <property type="match status" value="1"/>
</dbReference>
<dbReference type="OrthoDB" id="9805474at2"/>
<dbReference type="Proteomes" id="UP000236497">
    <property type="component" value="Unassembled WGS sequence"/>
</dbReference>
<proteinExistence type="predicted"/>